<proteinExistence type="predicted"/>
<protein>
    <submittedName>
        <fullName evidence="1">Uncharacterized protein</fullName>
    </submittedName>
</protein>
<sequence length="215" mass="25633">MVITDTAKKNWNKVFHEYGNDDQYFIHSVNTSTESVLEVIQKHSFYKDFTINEIDTFEISQLAEKETRDYYLKLIRDLPNSNIFNGQSITDLLTINGRNYWWYLPISEKNIWVDKSIHRFYEIKKLQHILNIHKYDHMICNLSDAILQESFNQMAIQRIIQFTSLNPKHRITKWSFGTLMFCFKYFINASKAIIGLYIKKVFILNSIIKKKNNIA</sequence>
<dbReference type="AlphaFoldDB" id="A0A382UEE5"/>
<feature type="non-terminal residue" evidence="1">
    <location>
        <position position="215"/>
    </location>
</feature>
<organism evidence="1">
    <name type="scientific">marine metagenome</name>
    <dbReference type="NCBI Taxonomy" id="408172"/>
    <lineage>
        <taxon>unclassified sequences</taxon>
        <taxon>metagenomes</taxon>
        <taxon>ecological metagenomes</taxon>
    </lineage>
</organism>
<gene>
    <name evidence="1" type="ORF">METZ01_LOCUS385490</name>
</gene>
<dbReference type="EMBL" id="UINC01143614">
    <property type="protein sequence ID" value="SVD32636.1"/>
    <property type="molecule type" value="Genomic_DNA"/>
</dbReference>
<name>A0A382UEE5_9ZZZZ</name>
<accession>A0A382UEE5</accession>
<reference evidence="1" key="1">
    <citation type="submission" date="2018-05" db="EMBL/GenBank/DDBJ databases">
        <authorList>
            <person name="Lanie J.A."/>
            <person name="Ng W.-L."/>
            <person name="Kazmierczak K.M."/>
            <person name="Andrzejewski T.M."/>
            <person name="Davidsen T.M."/>
            <person name="Wayne K.J."/>
            <person name="Tettelin H."/>
            <person name="Glass J.I."/>
            <person name="Rusch D."/>
            <person name="Podicherti R."/>
            <person name="Tsui H.-C.T."/>
            <person name="Winkler M.E."/>
        </authorList>
    </citation>
    <scope>NUCLEOTIDE SEQUENCE</scope>
</reference>
<evidence type="ECO:0000313" key="1">
    <source>
        <dbReference type="EMBL" id="SVD32636.1"/>
    </source>
</evidence>